<proteinExistence type="predicted"/>
<dbReference type="Gene3D" id="3.20.20.190">
    <property type="entry name" value="Phosphatidylinositol (PI) phosphodiesterase"/>
    <property type="match status" value="1"/>
</dbReference>
<dbReference type="Pfam" id="PF10110">
    <property type="entry name" value="GPDPase_memb"/>
    <property type="match status" value="1"/>
</dbReference>
<dbReference type="InterPro" id="IPR030395">
    <property type="entry name" value="GP_PDE_dom"/>
</dbReference>
<reference evidence="4" key="1">
    <citation type="journal article" date="2019" name="Int. J. Syst. Evol. Microbiol.">
        <title>The Global Catalogue of Microorganisms (GCM) 10K type strain sequencing project: providing services to taxonomists for standard genome sequencing and annotation.</title>
        <authorList>
            <consortium name="The Broad Institute Genomics Platform"/>
            <consortium name="The Broad Institute Genome Sequencing Center for Infectious Disease"/>
            <person name="Wu L."/>
            <person name="Ma J."/>
        </authorList>
    </citation>
    <scope>NUCLEOTIDE SEQUENCE [LARGE SCALE GENOMIC DNA]</scope>
    <source>
        <strain evidence="4">CCM 8896</strain>
    </source>
</reference>
<dbReference type="RefSeq" id="WP_125712837.1">
    <property type="nucleotide sequence ID" value="NZ_JBHTOP010000002.1"/>
</dbReference>
<dbReference type="Pfam" id="PF03009">
    <property type="entry name" value="GDPD"/>
    <property type="match status" value="1"/>
</dbReference>
<keyword evidence="4" id="KW-1185">Reference proteome</keyword>
<organism evidence="3 4">
    <name type="scientific">Agrilactobacillus yilanensis</name>
    <dbReference type="NCBI Taxonomy" id="2485997"/>
    <lineage>
        <taxon>Bacteria</taxon>
        <taxon>Bacillati</taxon>
        <taxon>Bacillota</taxon>
        <taxon>Bacilli</taxon>
        <taxon>Lactobacillales</taxon>
        <taxon>Lactobacillaceae</taxon>
        <taxon>Agrilactobacillus</taxon>
    </lineage>
</organism>
<feature type="transmembrane region" description="Helical" evidence="1">
    <location>
        <begin position="307"/>
        <end position="327"/>
    </location>
</feature>
<evidence type="ECO:0000259" key="2">
    <source>
        <dbReference type="PROSITE" id="PS51704"/>
    </source>
</evidence>
<dbReference type="PROSITE" id="PS51704">
    <property type="entry name" value="GP_PDE"/>
    <property type="match status" value="1"/>
</dbReference>
<feature type="transmembrane region" description="Helical" evidence="1">
    <location>
        <begin position="269"/>
        <end position="287"/>
    </location>
</feature>
<feature type="domain" description="GP-PDE" evidence="2">
    <location>
        <begin position="335"/>
        <end position="564"/>
    </location>
</feature>
<feature type="transmembrane region" description="Helical" evidence="1">
    <location>
        <begin position="21"/>
        <end position="43"/>
    </location>
</feature>
<feature type="transmembrane region" description="Helical" evidence="1">
    <location>
        <begin position="170"/>
        <end position="196"/>
    </location>
</feature>
<dbReference type="EMBL" id="JBHTOP010000002">
    <property type="protein sequence ID" value="MFD1670722.1"/>
    <property type="molecule type" value="Genomic_DNA"/>
</dbReference>
<dbReference type="Proteomes" id="UP001597267">
    <property type="component" value="Unassembled WGS sequence"/>
</dbReference>
<keyword evidence="1" id="KW-0472">Membrane</keyword>
<protein>
    <submittedName>
        <fullName evidence="3">Glycerophosphoryl diester phosphodiesterase membrane domain-containing protein</fullName>
    </submittedName>
</protein>
<evidence type="ECO:0000256" key="1">
    <source>
        <dbReference type="SAM" id="Phobius"/>
    </source>
</evidence>
<evidence type="ECO:0000313" key="3">
    <source>
        <dbReference type="EMBL" id="MFD1670722.1"/>
    </source>
</evidence>
<accession>A0ABW4J2X3</accession>
<feature type="transmembrane region" description="Helical" evidence="1">
    <location>
        <begin position="70"/>
        <end position="97"/>
    </location>
</feature>
<evidence type="ECO:0000313" key="4">
    <source>
        <dbReference type="Proteomes" id="UP001597267"/>
    </source>
</evidence>
<feature type="transmembrane region" description="Helical" evidence="1">
    <location>
        <begin position="217"/>
        <end position="249"/>
    </location>
</feature>
<name>A0ABW4J2X3_9LACO</name>
<keyword evidence="1" id="KW-0812">Transmembrane</keyword>
<comment type="caution">
    <text evidence="3">The sequence shown here is derived from an EMBL/GenBank/DDBJ whole genome shotgun (WGS) entry which is preliminary data.</text>
</comment>
<feature type="transmembrane region" description="Helical" evidence="1">
    <location>
        <begin position="126"/>
        <end position="150"/>
    </location>
</feature>
<dbReference type="PANTHER" id="PTHR46211">
    <property type="entry name" value="GLYCEROPHOSPHORYL DIESTER PHOSPHODIESTERASE"/>
    <property type="match status" value="1"/>
</dbReference>
<gene>
    <name evidence="3" type="ORF">ACFQ5M_01285</name>
</gene>
<keyword evidence="1" id="KW-1133">Transmembrane helix</keyword>
<dbReference type="InterPro" id="IPR018476">
    <property type="entry name" value="GlyceroP-diester-Pdiesterase_M"/>
</dbReference>
<sequence>MGSLRAFRDFNRDFWLYFWKYGQVVILVQLISNLILAPALGWLTNTVLDLGNVNYLSYTNLPELILHKPLVILALLVILVLILLLVFGQFALLLVSFQAIKSRANLRWRDYFKTVLHKTYALPFKAFGFFLLYFLLIIPFGTLGLSSNLLDKVKIPEFILEWLVTDHLPLAILVFALYALAFYYGLRWLFVIPLMIFEHKSIRAAMKRSWAITRRKLLYYLGIFLAAAIVAAIFSQLSFGVILGLQWLFDHVTFLKLPMAILNLSLVQLFNYIISIYMTAISALIILSQTRATYQYSRQVHRTHKWFWITLATVTIAGFISYSVAYFQNWLIEKPATISHRGVDNGNGVQNSITALKKTAKLKPTYIEMDVQETKDHQFVVLHDNTLNKLAGINKKPSQMTLKQLTGTKIHENGQTASIASFDDYLKTANALDQKLLVEFKDVRGNRANFVKRFAQKYNRQLIQNKAMIHSLSYNYIEQSKKYMPHIPASYILSFNLSGVPKSNADAFTMEYTTLNGTFVDAVHLQHKKVYAWTVNDTTEMSQMIFLDVDGIITDDLTGLKQEIQTNFHKNTYAGRILNYYTQMQAPF</sequence>
<dbReference type="InterPro" id="IPR017946">
    <property type="entry name" value="PLC-like_Pdiesterase_TIM-brl"/>
</dbReference>
<dbReference type="PANTHER" id="PTHR46211:SF8">
    <property type="entry name" value="PHOSPHODIESTERASE"/>
    <property type="match status" value="1"/>
</dbReference>
<dbReference type="CDD" id="cd08579">
    <property type="entry name" value="GDPD_memb_like"/>
    <property type="match status" value="1"/>
</dbReference>
<dbReference type="SUPFAM" id="SSF51695">
    <property type="entry name" value="PLC-like phosphodiesterases"/>
    <property type="match status" value="1"/>
</dbReference>